<organism evidence="2">
    <name type="scientific">Opuntia streptacantha</name>
    <name type="common">Prickly pear cactus</name>
    <name type="synonym">Opuntia cardona</name>
    <dbReference type="NCBI Taxonomy" id="393608"/>
    <lineage>
        <taxon>Eukaryota</taxon>
        <taxon>Viridiplantae</taxon>
        <taxon>Streptophyta</taxon>
        <taxon>Embryophyta</taxon>
        <taxon>Tracheophyta</taxon>
        <taxon>Spermatophyta</taxon>
        <taxon>Magnoliopsida</taxon>
        <taxon>eudicotyledons</taxon>
        <taxon>Gunneridae</taxon>
        <taxon>Pentapetalae</taxon>
        <taxon>Caryophyllales</taxon>
        <taxon>Cactineae</taxon>
        <taxon>Cactaceae</taxon>
        <taxon>Opuntioideae</taxon>
        <taxon>Opuntia</taxon>
    </lineage>
</organism>
<reference evidence="2" key="2">
    <citation type="submission" date="2020-07" db="EMBL/GenBank/DDBJ databases">
        <authorList>
            <person name="Vera ALvarez R."/>
            <person name="Arias-Moreno D.M."/>
            <person name="Jimenez-Jacinto V."/>
            <person name="Jimenez-Bremont J.F."/>
            <person name="Swaminathan K."/>
            <person name="Moose S.P."/>
            <person name="Guerrero-Gonzalez M.L."/>
            <person name="Marino-Ramirez L."/>
            <person name="Landsman D."/>
            <person name="Rodriguez-Kessler M."/>
            <person name="Delgado-Sanchez P."/>
        </authorList>
    </citation>
    <scope>NUCLEOTIDE SEQUENCE</scope>
    <source>
        <tissue evidence="2">Cladode</tissue>
    </source>
</reference>
<feature type="region of interest" description="Disordered" evidence="1">
    <location>
        <begin position="95"/>
        <end position="115"/>
    </location>
</feature>
<accession>A0A7C9E3N3</accession>
<dbReference type="EMBL" id="GISG01177353">
    <property type="protein sequence ID" value="MBA4653068.1"/>
    <property type="molecule type" value="Transcribed_RNA"/>
</dbReference>
<evidence type="ECO:0000313" key="2">
    <source>
        <dbReference type="EMBL" id="MBA4653068.1"/>
    </source>
</evidence>
<reference evidence="2" key="1">
    <citation type="journal article" date="2013" name="J. Plant Res.">
        <title>Effect of fungi and light on seed germination of three Opuntia species from semiarid lands of central Mexico.</title>
        <authorList>
            <person name="Delgado-Sanchez P."/>
            <person name="Jimenez-Bremont J.F."/>
            <person name="Guerrero-Gonzalez Mde L."/>
            <person name="Flores J."/>
        </authorList>
    </citation>
    <scope>NUCLEOTIDE SEQUENCE</scope>
    <source>
        <tissue evidence="2">Cladode</tissue>
    </source>
</reference>
<protein>
    <submittedName>
        <fullName evidence="2">Uncharacterized protein</fullName>
    </submittedName>
</protein>
<sequence length="115" mass="12990">MAFCALNLSIIGPRALPLRDHDRLAAFSFLSQPSSCVNSAFFADNASLISSHRSFFPFTERTNAIDNMNHSFHDPNLKAMLLKFFMSPHIHLSHTQQFGQSNGKPKFYRKAESNT</sequence>
<proteinExistence type="predicted"/>
<name>A0A7C9E3N3_OPUST</name>
<dbReference type="AlphaFoldDB" id="A0A7C9E3N3"/>
<evidence type="ECO:0000256" key="1">
    <source>
        <dbReference type="SAM" id="MobiDB-lite"/>
    </source>
</evidence>